<evidence type="ECO:0008006" key="4">
    <source>
        <dbReference type="Google" id="ProtNLM"/>
    </source>
</evidence>
<dbReference type="OrthoDB" id="1489599at2"/>
<dbReference type="Pfam" id="PF13715">
    <property type="entry name" value="CarbopepD_reg_2"/>
    <property type="match status" value="1"/>
</dbReference>
<organism evidence="2 3">
    <name type="scientific">Pedobacter antarcticus 4BY</name>
    <dbReference type="NCBI Taxonomy" id="1358423"/>
    <lineage>
        <taxon>Bacteria</taxon>
        <taxon>Pseudomonadati</taxon>
        <taxon>Bacteroidota</taxon>
        <taxon>Sphingobacteriia</taxon>
        <taxon>Sphingobacteriales</taxon>
        <taxon>Sphingobacteriaceae</taxon>
        <taxon>Pedobacter</taxon>
    </lineage>
</organism>
<dbReference type="Gene3D" id="2.60.40.1120">
    <property type="entry name" value="Carboxypeptidase-like, regulatory domain"/>
    <property type="match status" value="1"/>
</dbReference>
<feature type="signal peptide" evidence="1">
    <location>
        <begin position="1"/>
        <end position="20"/>
    </location>
</feature>
<dbReference type="AlphaFoldDB" id="A0A081PJN3"/>
<keyword evidence="3" id="KW-1185">Reference proteome</keyword>
<evidence type="ECO:0000313" key="2">
    <source>
        <dbReference type="EMBL" id="KEQ30906.1"/>
    </source>
</evidence>
<feature type="chain" id="PRO_5001761916" description="Carboxypeptidase-like regulatory domain-containing protein" evidence="1">
    <location>
        <begin position="21"/>
        <end position="385"/>
    </location>
</feature>
<dbReference type="SUPFAM" id="SSF49464">
    <property type="entry name" value="Carboxypeptidase regulatory domain-like"/>
    <property type="match status" value="1"/>
</dbReference>
<name>A0A081PJN3_9SPHI</name>
<dbReference type="EMBL" id="JNFF01000024">
    <property type="protein sequence ID" value="KEQ30906.1"/>
    <property type="molecule type" value="Genomic_DNA"/>
</dbReference>
<proteinExistence type="predicted"/>
<keyword evidence="1" id="KW-0732">Signal</keyword>
<comment type="caution">
    <text evidence="2">The sequence shown here is derived from an EMBL/GenBank/DDBJ whole genome shotgun (WGS) entry which is preliminary data.</text>
</comment>
<sequence length="385" mass="43096">MTLPKFLCFLIICCASEVCAQQIIGGHVTDAETGKPIAFSTVTAAASLQTLSNETGEFELSLSNLPITLQVSHLGYQTRTLTIEKQSSAVNIQLIPKTFELPEAKVGNPALAIIQEAAKKAMENYKKTFPGKAFLRQTAYQAGKPAYLQEIWFDASWTAYGLLKWNPTESRRLAAGKGINYTNFSFSTLIFSGYLPNNLLLKPLRKSADSLYTFKLTGTTEKDGQEIARINCIPRTGVKDVRFEGDYYINTVTNNIVMIDGIIRDMKFTSSGPMSIKNKETRFSAQFHLNDQGDNVLEYATFNLINRLKVMGFGTQDTELYNTLFLTTLPNTFPAAALEDVRPDINDQSLIRSMHTDPEFWQKNPGIIRTAKEQEAIKELERIPR</sequence>
<evidence type="ECO:0000313" key="3">
    <source>
        <dbReference type="Proteomes" id="UP000028007"/>
    </source>
</evidence>
<dbReference type="Proteomes" id="UP000028007">
    <property type="component" value="Unassembled WGS sequence"/>
</dbReference>
<dbReference type="RefSeq" id="WP_037438843.1">
    <property type="nucleotide sequence ID" value="NZ_JNFF01000024.1"/>
</dbReference>
<evidence type="ECO:0000256" key="1">
    <source>
        <dbReference type="SAM" id="SignalP"/>
    </source>
</evidence>
<dbReference type="InterPro" id="IPR008969">
    <property type="entry name" value="CarboxyPept-like_regulatory"/>
</dbReference>
<reference evidence="2 3" key="1">
    <citation type="journal article" date="1992" name="Int. J. Syst. Bacteriol.">
        <title>Sphingobacterium antarcticus sp. nov. a Psychrotrophic Bacterium from the Soils of Schirmacher Oasis, Antarctica.</title>
        <authorList>
            <person name="Shivaji S."/>
            <person name="Ray M.K."/>
            <person name="Rao N.S."/>
            <person name="Saiserr L."/>
            <person name="Jagannadham M.V."/>
            <person name="Kumar G.S."/>
            <person name="Reddy G."/>
            <person name="Bhargava P.M."/>
        </authorList>
    </citation>
    <scope>NUCLEOTIDE SEQUENCE [LARGE SCALE GENOMIC DNA]</scope>
    <source>
        <strain evidence="2 3">4BY</strain>
    </source>
</reference>
<dbReference type="eggNOG" id="COG1470">
    <property type="taxonomic scope" value="Bacteria"/>
</dbReference>
<accession>A0A081PJN3</accession>
<gene>
    <name evidence="2" type="ORF">N180_12655</name>
</gene>
<protein>
    <recommendedName>
        <fullName evidence="4">Carboxypeptidase-like regulatory domain-containing protein</fullName>
    </recommendedName>
</protein>